<dbReference type="InterPro" id="IPR005828">
    <property type="entry name" value="MFS_sugar_transport-like"/>
</dbReference>
<keyword evidence="3 5" id="KW-1133">Transmembrane helix</keyword>
<keyword evidence="2 5" id="KW-0812">Transmembrane</keyword>
<evidence type="ECO:0000313" key="7">
    <source>
        <dbReference type="EMBL" id="BAI83423.1"/>
    </source>
</evidence>
<feature type="transmembrane region" description="Helical" evidence="5">
    <location>
        <begin position="20"/>
        <end position="40"/>
    </location>
</feature>
<dbReference type="GO" id="GO:0022857">
    <property type="term" value="F:transmembrane transporter activity"/>
    <property type="evidence" value="ECO:0007669"/>
    <property type="project" value="InterPro"/>
</dbReference>
<feature type="transmembrane region" description="Helical" evidence="5">
    <location>
        <begin position="525"/>
        <end position="544"/>
    </location>
</feature>
<keyword evidence="7" id="KW-0813">Transport</keyword>
<dbReference type="PANTHER" id="PTHR48021:SF39">
    <property type="entry name" value="MAJOR FACILITATOR SUPERFAMILY (MFS) PROFILE DOMAIN-CONTAINING PROTEIN"/>
    <property type="match status" value="1"/>
</dbReference>
<dbReference type="SUPFAM" id="SSF103473">
    <property type="entry name" value="MFS general substrate transporter"/>
    <property type="match status" value="1"/>
</dbReference>
<evidence type="ECO:0000256" key="4">
    <source>
        <dbReference type="ARBA" id="ARBA00023136"/>
    </source>
</evidence>
<dbReference type="EMBL" id="AB550002">
    <property type="protein sequence ID" value="BAI83423.1"/>
    <property type="molecule type" value="mRNA"/>
</dbReference>
<feature type="transmembrane region" description="Helical" evidence="5">
    <location>
        <begin position="426"/>
        <end position="447"/>
    </location>
</feature>
<feature type="transmembrane region" description="Helical" evidence="5">
    <location>
        <begin position="141"/>
        <end position="163"/>
    </location>
</feature>
<dbReference type="InterPro" id="IPR036259">
    <property type="entry name" value="MFS_trans_sf"/>
</dbReference>
<dbReference type="PROSITE" id="PS50850">
    <property type="entry name" value="MFS"/>
    <property type="match status" value="1"/>
</dbReference>
<dbReference type="OrthoDB" id="6133115at2759"/>
<dbReference type="PROSITE" id="PS00217">
    <property type="entry name" value="SUGAR_TRANSPORT_2"/>
    <property type="match status" value="1"/>
</dbReference>
<sequence>MIPTYRRFIPQVLASTAKNLLLFELGLLVGLPTIIIPAILDPNSDVKFTEDQSSWFASIMFIAQPIGAMSVNFVLDPLGRKLCMMLINIPILVGMLILANASSVEVFYLMSALFGACIGFMEAPTITYIGEISEPDFRGILTTYAEAMLNAGFVFIYICGSFLHWRTATLSAAILPMLALVAVYMIPETPIWLISKGKIKEAEKSLCWLRGWVEPEAIKQELDHTVHYYHDTANKKQGINPEKGTDAECIDRDANLKHDDQKSTDSKIEYSSARPERLFSVDLNDGKVVIDSKMRNSTYGTTEDPYNGDSMVHFKAQTQNVTDKNTADFKVSSYNVNSTATGKESLKERISYFFRREMMHPLLLMLVYLFFTVFNARVTITPYYVLLAKDLNLSMDPFTITVVFSVTTLVGTVICMIVVRWTGKRFLALLTSVSLTVLLFALGYYTWSPTGQAQQSTWIPFFLLIVIHIFFGVTVVPWLYMSEIFPFRGRGFATSLLASMFYVYGFFATKLYFQLISWVSLNGLFFAFSFINLISFVFLYFCLLETEGKTLAEIEQQFKKKTNKCF</sequence>
<dbReference type="InterPro" id="IPR020846">
    <property type="entry name" value="MFS_dom"/>
</dbReference>
<feature type="transmembrane region" description="Helical" evidence="5">
    <location>
        <begin position="55"/>
        <end position="75"/>
    </location>
</feature>
<dbReference type="InterPro" id="IPR050549">
    <property type="entry name" value="MFS_Trehalose_Transporter"/>
</dbReference>
<dbReference type="Gene3D" id="1.20.1250.20">
    <property type="entry name" value="MFS general substrate transporter like domains"/>
    <property type="match status" value="2"/>
</dbReference>
<proteinExistence type="evidence at transcript level"/>
<evidence type="ECO:0000259" key="6">
    <source>
        <dbReference type="PROSITE" id="PS50850"/>
    </source>
</evidence>
<accession>D4AHX4</accession>
<comment type="subcellular location">
    <subcellularLocation>
        <location evidence="1">Membrane</location>
        <topology evidence="1">Multi-pass membrane protein</topology>
    </subcellularLocation>
</comment>
<reference evidence="7" key="1">
    <citation type="journal article" date="2010" name="Insect Biochem. Mol. Biol.">
        <title>Sugar transporter genes of the brown planthopper, Nilaparvata lugens: A facilitated glucose/fructose transporter.</title>
        <authorList>
            <person name="Kikuta S."/>
            <person name="Kikawada T."/>
            <person name="Hagiwara-Komoda Y."/>
            <person name="Nakashima N."/>
            <person name="Noda H."/>
        </authorList>
    </citation>
    <scope>NUCLEOTIDE SEQUENCE</scope>
</reference>
<feature type="transmembrane region" description="Helical" evidence="5">
    <location>
        <begin position="459"/>
        <end position="480"/>
    </location>
</feature>
<feature type="transmembrane region" description="Helical" evidence="5">
    <location>
        <begin position="107"/>
        <end position="129"/>
    </location>
</feature>
<feature type="transmembrane region" description="Helical" evidence="5">
    <location>
        <begin position="398"/>
        <end position="419"/>
    </location>
</feature>
<dbReference type="Pfam" id="PF00083">
    <property type="entry name" value="Sugar_tr"/>
    <property type="match status" value="2"/>
</dbReference>
<protein>
    <submittedName>
        <fullName evidence="7">Sugar transporter 9</fullName>
    </submittedName>
</protein>
<feature type="transmembrane region" description="Helical" evidence="5">
    <location>
        <begin position="169"/>
        <end position="186"/>
    </location>
</feature>
<feature type="transmembrane region" description="Helical" evidence="5">
    <location>
        <begin position="362"/>
        <end position="386"/>
    </location>
</feature>
<dbReference type="InterPro" id="IPR005829">
    <property type="entry name" value="Sugar_transporter_CS"/>
</dbReference>
<gene>
    <name evidence="7" type="primary">Nlst9</name>
</gene>
<evidence type="ECO:0000256" key="3">
    <source>
        <dbReference type="ARBA" id="ARBA00022989"/>
    </source>
</evidence>
<keyword evidence="4 5" id="KW-0472">Membrane</keyword>
<keyword evidence="7" id="KW-0762">Sugar transport</keyword>
<feature type="transmembrane region" description="Helical" evidence="5">
    <location>
        <begin position="492"/>
        <end position="513"/>
    </location>
</feature>
<dbReference type="AlphaFoldDB" id="D4AHX4"/>
<feature type="domain" description="Major facilitator superfamily (MFS) profile" evidence="6">
    <location>
        <begin position="10"/>
        <end position="547"/>
    </location>
</feature>
<evidence type="ECO:0000256" key="2">
    <source>
        <dbReference type="ARBA" id="ARBA00022692"/>
    </source>
</evidence>
<dbReference type="GO" id="GO:0016020">
    <property type="term" value="C:membrane"/>
    <property type="evidence" value="ECO:0007669"/>
    <property type="project" value="UniProtKB-SubCell"/>
</dbReference>
<name>D4AHX4_NILLU</name>
<evidence type="ECO:0000256" key="1">
    <source>
        <dbReference type="ARBA" id="ARBA00004141"/>
    </source>
</evidence>
<dbReference type="PANTHER" id="PTHR48021">
    <property type="match status" value="1"/>
</dbReference>
<feature type="transmembrane region" description="Helical" evidence="5">
    <location>
        <begin position="82"/>
        <end position="101"/>
    </location>
</feature>
<evidence type="ECO:0000256" key="5">
    <source>
        <dbReference type="SAM" id="Phobius"/>
    </source>
</evidence>
<organism evidence="7">
    <name type="scientific">Nilaparvata lugens</name>
    <name type="common">Brown planthopper</name>
    <dbReference type="NCBI Taxonomy" id="108931"/>
    <lineage>
        <taxon>Eukaryota</taxon>
        <taxon>Metazoa</taxon>
        <taxon>Ecdysozoa</taxon>
        <taxon>Arthropoda</taxon>
        <taxon>Hexapoda</taxon>
        <taxon>Insecta</taxon>
        <taxon>Pterygota</taxon>
        <taxon>Neoptera</taxon>
        <taxon>Paraneoptera</taxon>
        <taxon>Hemiptera</taxon>
        <taxon>Auchenorrhyncha</taxon>
        <taxon>Fulgoroidea</taxon>
        <taxon>Delphacidae</taxon>
        <taxon>Delphacinae</taxon>
        <taxon>Nilaparvata</taxon>
    </lineage>
</organism>